<evidence type="ECO:0000313" key="3">
    <source>
        <dbReference type="Proteomes" id="UP001228905"/>
    </source>
</evidence>
<keyword evidence="3" id="KW-1185">Reference proteome</keyword>
<sequence length="132" mass="13888">MKTLLRLTPRLFFTAALLLAPSLGGAQDLPPAPNGGAWIECNITAISAYRDHIGLTCAAPPGVGLSGQSPEDTPRQFAVEMTNALADAVLRLSQQAVTLKRPLRLLYVIAPEGNPSGCPAKTCRGIVGVELR</sequence>
<keyword evidence="1" id="KW-0732">Signal</keyword>
<proteinExistence type="predicted"/>
<organism evidence="2 3">
    <name type="scientific">Caulobacter ginsengisoli</name>
    <dbReference type="NCBI Taxonomy" id="400775"/>
    <lineage>
        <taxon>Bacteria</taxon>
        <taxon>Pseudomonadati</taxon>
        <taxon>Pseudomonadota</taxon>
        <taxon>Alphaproteobacteria</taxon>
        <taxon>Caulobacterales</taxon>
        <taxon>Caulobacteraceae</taxon>
        <taxon>Caulobacter</taxon>
    </lineage>
</organism>
<comment type="caution">
    <text evidence="2">The sequence shown here is derived from an EMBL/GenBank/DDBJ whole genome shotgun (WGS) entry which is preliminary data.</text>
</comment>
<gene>
    <name evidence="2" type="ORF">QO010_002459</name>
</gene>
<protein>
    <recommendedName>
        <fullName evidence="4">Peptidase M14 carboxypeptidase A domain-containing protein</fullName>
    </recommendedName>
</protein>
<reference evidence="2 3" key="1">
    <citation type="submission" date="2023-07" db="EMBL/GenBank/DDBJ databases">
        <title>Genomic Encyclopedia of Type Strains, Phase IV (KMG-IV): sequencing the most valuable type-strain genomes for metagenomic binning, comparative biology and taxonomic classification.</title>
        <authorList>
            <person name="Goeker M."/>
        </authorList>
    </citation>
    <scope>NUCLEOTIDE SEQUENCE [LARGE SCALE GENOMIC DNA]</scope>
    <source>
        <strain evidence="2 3">DSM 18695</strain>
    </source>
</reference>
<dbReference type="RefSeq" id="WP_307349507.1">
    <property type="nucleotide sequence ID" value="NZ_JAUSVS010000004.1"/>
</dbReference>
<feature type="chain" id="PRO_5046942885" description="Peptidase M14 carboxypeptidase A domain-containing protein" evidence="1">
    <location>
        <begin position="27"/>
        <end position="132"/>
    </location>
</feature>
<feature type="signal peptide" evidence="1">
    <location>
        <begin position="1"/>
        <end position="26"/>
    </location>
</feature>
<name>A0ABU0IRN2_9CAUL</name>
<accession>A0ABU0IRN2</accession>
<dbReference type="EMBL" id="JAUSVS010000004">
    <property type="protein sequence ID" value="MDQ0464675.1"/>
    <property type="molecule type" value="Genomic_DNA"/>
</dbReference>
<evidence type="ECO:0008006" key="4">
    <source>
        <dbReference type="Google" id="ProtNLM"/>
    </source>
</evidence>
<evidence type="ECO:0000313" key="2">
    <source>
        <dbReference type="EMBL" id="MDQ0464675.1"/>
    </source>
</evidence>
<evidence type="ECO:0000256" key="1">
    <source>
        <dbReference type="SAM" id="SignalP"/>
    </source>
</evidence>
<dbReference type="Proteomes" id="UP001228905">
    <property type="component" value="Unassembled WGS sequence"/>
</dbReference>